<organism evidence="1 2">
    <name type="scientific">Entamoeba invadens IP1</name>
    <dbReference type="NCBI Taxonomy" id="370355"/>
    <lineage>
        <taxon>Eukaryota</taxon>
        <taxon>Amoebozoa</taxon>
        <taxon>Evosea</taxon>
        <taxon>Archamoebae</taxon>
        <taxon>Mastigamoebida</taxon>
        <taxon>Entamoebidae</taxon>
        <taxon>Entamoeba</taxon>
    </lineage>
</organism>
<gene>
    <name evidence="1" type="ORF">EIN_474490</name>
</gene>
<reference evidence="1 2" key="1">
    <citation type="submission" date="2012-10" db="EMBL/GenBank/DDBJ databases">
        <authorList>
            <person name="Zafar N."/>
            <person name="Inman J."/>
            <person name="Hall N."/>
            <person name="Lorenzi H."/>
            <person name="Caler E."/>
        </authorList>
    </citation>
    <scope>NUCLEOTIDE SEQUENCE [LARGE SCALE GENOMIC DNA]</scope>
    <source>
        <strain evidence="1 2">IP1</strain>
    </source>
</reference>
<evidence type="ECO:0000313" key="2">
    <source>
        <dbReference type="Proteomes" id="UP000014680"/>
    </source>
</evidence>
<dbReference type="VEuPathDB" id="AmoebaDB:EIN_474490"/>
<dbReference type="GeneID" id="14887891"/>
<dbReference type="Proteomes" id="UP000014680">
    <property type="component" value="Unassembled WGS sequence"/>
</dbReference>
<proteinExistence type="predicted"/>
<name>A0A0A1U764_ENTIV</name>
<dbReference type="EMBL" id="KB206689">
    <property type="protein sequence ID" value="ELP88847.1"/>
    <property type="molecule type" value="Genomic_DNA"/>
</dbReference>
<dbReference type="KEGG" id="eiv:EIN_474490"/>
<protein>
    <submittedName>
        <fullName evidence="1">Uncharacterized protein</fullName>
    </submittedName>
</protein>
<dbReference type="RefSeq" id="XP_004255618.1">
    <property type="nucleotide sequence ID" value="XM_004255570.1"/>
</dbReference>
<dbReference type="AlphaFoldDB" id="A0A0A1U764"/>
<accession>A0A0A1U764</accession>
<keyword evidence="2" id="KW-1185">Reference proteome</keyword>
<evidence type="ECO:0000313" key="1">
    <source>
        <dbReference type="EMBL" id="ELP88847.1"/>
    </source>
</evidence>
<sequence length="240" mass="27461">MSDISYEQKKARNAVKARDSKRGKDVTRALLIVLYNSYIAPVTCFVSKRPASKKVTKDLEVERIEDNNWDAIAKAADDATNISTKKRVKKESRNNYLAQFMKGRLEKCGFVFYSKKTKNAKMKVPLATVLQCKYNDILYTTDLVYFIGKKYIEYAKTQIESKMSVVRFPVVQNFLEIERSLYENTRSQETEPTHFSLVLQTNTPTCDNLSDNCCAHPFNFCTAENSPSVEENGFIQHSGL</sequence>